<name>A0ABX4YJU6_9LEPT</name>
<evidence type="ECO:0000256" key="1">
    <source>
        <dbReference type="SAM" id="MobiDB-lite"/>
    </source>
</evidence>
<keyword evidence="4" id="KW-1185">Reference proteome</keyword>
<reference evidence="3" key="1">
    <citation type="submission" date="2018-01" db="EMBL/GenBank/DDBJ databases">
        <title>Genomic characterization of Leptospira inadai serogroup Lyme isolated from captured rat in Brazil and comparative analysis with human reference strain.</title>
        <authorList>
            <person name="Moreno L.Z."/>
            <person name="Loureiro A.P."/>
            <person name="Miraglia F."/>
            <person name="Kremer F.S."/>
            <person name="Eslabao M.R."/>
            <person name="Dellagostin O.A."/>
            <person name="Lilenbaum W."/>
            <person name="Moreno A.M."/>
        </authorList>
    </citation>
    <scope>NUCLEOTIDE SEQUENCE [LARGE SCALE GENOMIC DNA]</scope>
    <source>
        <strain evidence="3">M34/99</strain>
    </source>
</reference>
<evidence type="ECO:0000313" key="4">
    <source>
        <dbReference type="Proteomes" id="UP000094669"/>
    </source>
</evidence>
<dbReference type="InterPro" id="IPR009057">
    <property type="entry name" value="Homeodomain-like_sf"/>
</dbReference>
<feature type="region of interest" description="Disordered" evidence="1">
    <location>
        <begin position="318"/>
        <end position="373"/>
    </location>
</feature>
<feature type="compositionally biased region" description="Low complexity" evidence="1">
    <location>
        <begin position="329"/>
        <end position="340"/>
    </location>
</feature>
<organism evidence="3 4">
    <name type="scientific">Leptospira inadai serovar Lyme</name>
    <dbReference type="NCBI Taxonomy" id="293084"/>
    <lineage>
        <taxon>Bacteria</taxon>
        <taxon>Pseudomonadati</taxon>
        <taxon>Spirochaetota</taxon>
        <taxon>Spirochaetia</taxon>
        <taxon>Leptospirales</taxon>
        <taxon>Leptospiraceae</taxon>
        <taxon>Leptospira</taxon>
    </lineage>
</organism>
<sequence length="373" mass="42955">MRIEGLYKHFLYTPTNFLPVWEESDGLLGLLPKETILMELADLSVADREFTRIPEEYLIQDIPESLLGYFQKQRTIPVLNSFGERKDEWDKPRLMAELSRSSWVAKGAEKPAQQSSESKEEDRTKQSQWFMEVILQNFPDGLLATDLDGHAVFYNETFEKDILTRRWFRDSILYAEKLLKEMSKDLLGNYLKTHELRLDEGKISVQTFVQDLESLVRVSVLRQKGKPLGYLYHFSPIRAKLNSQDEDGMEFPSVTEAFSQKLPLETMLKEVEGSYIYHTLKRNQENVSHAALDLGVPRTTLQNRIKFLDLGARFKLNKDQPIPRKKTGKPNSSKKSQISPKPIPLETKPKIAAKKKQSAPKKKGTPKKKAKGK</sequence>
<dbReference type="RefSeq" id="WP_010417786.1">
    <property type="nucleotide sequence ID" value="NZ_MCRM02000006.1"/>
</dbReference>
<dbReference type="EMBL" id="MCRM02000006">
    <property type="protein sequence ID" value="PNV75566.1"/>
    <property type="molecule type" value="Genomic_DNA"/>
</dbReference>
<accession>A0ABX4YJU6</accession>
<dbReference type="Pfam" id="PF02954">
    <property type="entry name" value="HTH_8"/>
    <property type="match status" value="1"/>
</dbReference>
<protein>
    <submittedName>
        <fullName evidence="3">Transcriptional regulator</fullName>
    </submittedName>
</protein>
<comment type="caution">
    <text evidence="3">The sequence shown here is derived from an EMBL/GenBank/DDBJ whole genome shotgun (WGS) entry which is preliminary data.</text>
</comment>
<dbReference type="Gene3D" id="1.10.10.60">
    <property type="entry name" value="Homeodomain-like"/>
    <property type="match status" value="1"/>
</dbReference>
<proteinExistence type="predicted"/>
<dbReference type="Proteomes" id="UP000094669">
    <property type="component" value="Unassembled WGS sequence"/>
</dbReference>
<gene>
    <name evidence="3" type="ORF">BES34_008005</name>
</gene>
<dbReference type="InterPro" id="IPR002197">
    <property type="entry name" value="HTH_Fis"/>
</dbReference>
<feature type="domain" description="DNA binding HTH" evidence="2">
    <location>
        <begin position="268"/>
        <end position="306"/>
    </location>
</feature>
<dbReference type="SUPFAM" id="SSF46689">
    <property type="entry name" value="Homeodomain-like"/>
    <property type="match status" value="1"/>
</dbReference>
<evidence type="ECO:0000259" key="2">
    <source>
        <dbReference type="Pfam" id="PF02954"/>
    </source>
</evidence>
<evidence type="ECO:0000313" key="3">
    <source>
        <dbReference type="EMBL" id="PNV75566.1"/>
    </source>
</evidence>
<feature type="compositionally biased region" description="Basic residues" evidence="1">
    <location>
        <begin position="351"/>
        <end position="373"/>
    </location>
</feature>